<evidence type="ECO:0000256" key="11">
    <source>
        <dbReference type="ARBA" id="ARBA00022989"/>
    </source>
</evidence>
<evidence type="ECO:0000256" key="9">
    <source>
        <dbReference type="ARBA" id="ARBA00022824"/>
    </source>
</evidence>
<evidence type="ECO:0000256" key="5">
    <source>
        <dbReference type="ARBA" id="ARBA00014387"/>
    </source>
</evidence>
<keyword evidence="9" id="KW-0256">Endoplasmic reticulum</keyword>
<dbReference type="Pfam" id="PF05404">
    <property type="entry name" value="TRAP-delta"/>
    <property type="match status" value="1"/>
</dbReference>
<dbReference type="Proteomes" id="UP000699462">
    <property type="component" value="Unassembled WGS sequence"/>
</dbReference>
<dbReference type="AlphaFoldDB" id="A0A8T0DK56"/>
<evidence type="ECO:0000256" key="15">
    <source>
        <dbReference type="SAM" id="MobiDB-lite"/>
    </source>
</evidence>
<dbReference type="PANTHER" id="PTHR12731">
    <property type="entry name" value="TRANSLOCON-ASSOCIATED PROTEIN, DELTA SUBUNIT"/>
    <property type="match status" value="1"/>
</dbReference>
<feature type="region of interest" description="Disordered" evidence="15">
    <location>
        <begin position="1"/>
        <end position="38"/>
    </location>
</feature>
<evidence type="ECO:0000256" key="10">
    <source>
        <dbReference type="ARBA" id="ARBA00022843"/>
    </source>
</evidence>
<evidence type="ECO:0000256" key="3">
    <source>
        <dbReference type="ARBA" id="ARBA00009294"/>
    </source>
</evidence>
<evidence type="ECO:0000256" key="14">
    <source>
        <dbReference type="ARBA" id="ARBA00031791"/>
    </source>
</evidence>
<comment type="subunit">
    <text evidence="4">Heterotetramer of TRAP-alpha, TRAP-beta, TRAP-delta and TRAP-gamma.</text>
</comment>
<evidence type="ECO:0000256" key="2">
    <source>
        <dbReference type="ARBA" id="ARBA00004115"/>
    </source>
</evidence>
<dbReference type="EMBL" id="JTDF01003953">
    <property type="protein sequence ID" value="KAF8567348.1"/>
    <property type="molecule type" value="Genomic_DNA"/>
</dbReference>
<keyword evidence="12" id="KW-0472">Membrane</keyword>
<keyword evidence="10" id="KW-0832">Ubl conjugation</keyword>
<evidence type="ECO:0000256" key="8">
    <source>
        <dbReference type="ARBA" id="ARBA00022729"/>
    </source>
</evidence>
<evidence type="ECO:0000256" key="4">
    <source>
        <dbReference type="ARBA" id="ARBA00011819"/>
    </source>
</evidence>
<comment type="subcellular location">
    <subcellularLocation>
        <location evidence="2">Endoplasmic reticulum membrane</location>
        <topology evidence="2">Single-pass type I membrane protein</topology>
    </subcellularLocation>
</comment>
<keyword evidence="7" id="KW-0812">Transmembrane</keyword>
<dbReference type="PANTHER" id="PTHR12731:SF1">
    <property type="entry name" value="TRANSLOCON-ASSOCIATED PROTEIN SUBUNIT DELTA"/>
    <property type="match status" value="1"/>
</dbReference>
<keyword evidence="17" id="KW-1185">Reference proteome</keyword>
<gene>
    <name evidence="16" type="ORF">P879_06300</name>
</gene>
<evidence type="ECO:0000256" key="7">
    <source>
        <dbReference type="ARBA" id="ARBA00022692"/>
    </source>
</evidence>
<dbReference type="InterPro" id="IPR008855">
    <property type="entry name" value="TRAP-delta"/>
</dbReference>
<protein>
    <recommendedName>
        <fullName evidence="5">Translocon-associated protein subunit delta</fullName>
    </recommendedName>
    <alternativeName>
        <fullName evidence="14">Signal sequence receptor subunit delta</fullName>
    </alternativeName>
</protein>
<keyword evidence="6" id="KW-1017">Isopeptide bond</keyword>
<keyword evidence="8" id="KW-0732">Signal</keyword>
<reference evidence="16 17" key="1">
    <citation type="submission" date="2019-07" db="EMBL/GenBank/DDBJ databases">
        <title>Annotation for the trematode Paragonimus westermani.</title>
        <authorList>
            <person name="Choi Y.-J."/>
        </authorList>
    </citation>
    <scope>NUCLEOTIDE SEQUENCE [LARGE SCALE GENOMIC DNA]</scope>
    <source>
        <strain evidence="16">180907_Pwestermani</strain>
    </source>
</reference>
<evidence type="ECO:0000256" key="1">
    <source>
        <dbReference type="ARBA" id="ARBA00002838"/>
    </source>
</evidence>
<evidence type="ECO:0000256" key="12">
    <source>
        <dbReference type="ARBA" id="ARBA00023136"/>
    </source>
</evidence>
<accession>A0A8T0DK56</accession>
<keyword evidence="13" id="KW-1015">Disulfide bond</keyword>
<sequence>MSPLELQTSNAVNNTRQLDRNVGPTKRPGKPLELNFGPKEKRAPGVEVNFDQGRKEANQVFITRIRWVVCEILNLTAVVPGVFGERQLRLLGSVAKVYSCSEFDTRAVSFSSRESVLSTKTVVVVEGEAKCRAKGTSDLYAELNGVLQPVSRNPETDSFQVTFVFEHKHFPKGEYNVNFFNEQGAAALRRSLKGVADSSSTPVFTVTVKHKGIQTTPWVYTETLVLLTVSTITLGAFITKHKSF</sequence>
<feature type="compositionally biased region" description="Polar residues" evidence="15">
    <location>
        <begin position="1"/>
        <end position="16"/>
    </location>
</feature>
<dbReference type="GO" id="GO:0005789">
    <property type="term" value="C:endoplasmic reticulum membrane"/>
    <property type="evidence" value="ECO:0007669"/>
    <property type="project" value="UniProtKB-SubCell"/>
</dbReference>
<evidence type="ECO:0000313" key="16">
    <source>
        <dbReference type="EMBL" id="KAF8567348.1"/>
    </source>
</evidence>
<organism evidence="16 17">
    <name type="scientific">Paragonimus westermani</name>
    <dbReference type="NCBI Taxonomy" id="34504"/>
    <lineage>
        <taxon>Eukaryota</taxon>
        <taxon>Metazoa</taxon>
        <taxon>Spiralia</taxon>
        <taxon>Lophotrochozoa</taxon>
        <taxon>Platyhelminthes</taxon>
        <taxon>Trematoda</taxon>
        <taxon>Digenea</taxon>
        <taxon>Plagiorchiida</taxon>
        <taxon>Troglotremata</taxon>
        <taxon>Troglotrematidae</taxon>
        <taxon>Paragonimus</taxon>
    </lineage>
</organism>
<name>A0A8T0DK56_9TREM</name>
<evidence type="ECO:0000256" key="6">
    <source>
        <dbReference type="ARBA" id="ARBA00022499"/>
    </source>
</evidence>
<proteinExistence type="inferred from homology"/>
<comment type="similarity">
    <text evidence="3">Belongs to the TRAP-delta family.</text>
</comment>
<evidence type="ECO:0000256" key="13">
    <source>
        <dbReference type="ARBA" id="ARBA00023157"/>
    </source>
</evidence>
<comment type="caution">
    <text evidence="16">The sequence shown here is derived from an EMBL/GenBank/DDBJ whole genome shotgun (WGS) entry which is preliminary data.</text>
</comment>
<keyword evidence="11" id="KW-1133">Transmembrane helix</keyword>
<evidence type="ECO:0000313" key="17">
    <source>
        <dbReference type="Proteomes" id="UP000699462"/>
    </source>
</evidence>
<comment type="function">
    <text evidence="1">TRAP proteins are part of a complex whose function is to bind calcium to the ER membrane and thereby regulate the retention of ER resident proteins.</text>
</comment>
<dbReference type="OrthoDB" id="10055808at2759"/>